<dbReference type="InterPro" id="IPR023574">
    <property type="entry name" value="Ribosomal_uL4_dom_sf"/>
</dbReference>
<dbReference type="PANTHER" id="PTHR10746">
    <property type="entry name" value="50S RIBOSOMAL PROTEIN L4"/>
    <property type="match status" value="1"/>
</dbReference>
<accession>A0A558AVD4</accession>
<evidence type="ECO:0000313" key="9">
    <source>
        <dbReference type="Proteomes" id="UP000315103"/>
    </source>
</evidence>
<gene>
    <name evidence="6 8" type="primary">rplD</name>
    <name evidence="8" type="ORF">FO441_07270</name>
</gene>
<comment type="caution">
    <text evidence="8">The sequence shown here is derived from an EMBL/GenBank/DDBJ whole genome shotgun (WGS) entry which is preliminary data.</text>
</comment>
<dbReference type="Proteomes" id="UP000315103">
    <property type="component" value="Unassembled WGS sequence"/>
</dbReference>
<dbReference type="PANTHER" id="PTHR10746:SF6">
    <property type="entry name" value="LARGE RIBOSOMAL SUBUNIT PROTEIN UL4M"/>
    <property type="match status" value="1"/>
</dbReference>
<evidence type="ECO:0000256" key="5">
    <source>
        <dbReference type="ARBA" id="ARBA00035244"/>
    </source>
</evidence>
<feature type="region of interest" description="Disordered" evidence="7">
    <location>
        <begin position="45"/>
        <end position="85"/>
    </location>
</feature>
<dbReference type="OrthoDB" id="9803201at2"/>
<evidence type="ECO:0000256" key="6">
    <source>
        <dbReference type="HAMAP-Rule" id="MF_01328"/>
    </source>
</evidence>
<dbReference type="GO" id="GO:0003735">
    <property type="term" value="F:structural constituent of ribosome"/>
    <property type="evidence" value="ECO:0007669"/>
    <property type="project" value="InterPro"/>
</dbReference>
<protein>
    <recommendedName>
        <fullName evidence="5 6">Large ribosomal subunit protein uL4</fullName>
    </recommendedName>
</protein>
<dbReference type="NCBIfam" id="TIGR03953">
    <property type="entry name" value="rplD_bact"/>
    <property type="match status" value="1"/>
</dbReference>
<evidence type="ECO:0000256" key="7">
    <source>
        <dbReference type="SAM" id="MobiDB-lite"/>
    </source>
</evidence>
<dbReference type="InterPro" id="IPR013005">
    <property type="entry name" value="Ribosomal_uL4-like"/>
</dbReference>
<sequence>MASVDVLTKEGSKVNSIELNQDIFGIEPNQHVLFEAVNLQRASLRRGTHSVKNRSAVSGGGKKPFRQKGTGNARQGTIRAPHYRGGGVVFGPTPRSYSYKMPRKMRRLALRSALSAKVNEEALTVVDSLSLETPKTKDFTAILENLNANRKVLLVLEGEDVNVELSSRNLQGVTVLTPEQLNVLDILSADRVIFTEGAINKAEEVLL</sequence>
<organism evidence="8 9">
    <name type="scientific">Salinicoccus cyprini</name>
    <dbReference type="NCBI Taxonomy" id="2493691"/>
    <lineage>
        <taxon>Bacteria</taxon>
        <taxon>Bacillati</taxon>
        <taxon>Bacillota</taxon>
        <taxon>Bacilli</taxon>
        <taxon>Bacillales</taxon>
        <taxon>Staphylococcaceae</taxon>
        <taxon>Salinicoccus</taxon>
    </lineage>
</organism>
<keyword evidence="3 6" id="KW-0689">Ribosomal protein</keyword>
<dbReference type="GO" id="GO:0019843">
    <property type="term" value="F:rRNA binding"/>
    <property type="evidence" value="ECO:0007669"/>
    <property type="project" value="UniProtKB-UniRule"/>
</dbReference>
<dbReference type="GO" id="GO:0005840">
    <property type="term" value="C:ribosome"/>
    <property type="evidence" value="ECO:0007669"/>
    <property type="project" value="UniProtKB-KW"/>
</dbReference>
<reference evidence="8 9" key="1">
    <citation type="submission" date="2019-07" db="EMBL/GenBank/DDBJ databases">
        <title>Salinicoccus cyprini sp. nov., isolated from gastro-intestinal tract of mirror carp, Cyprinus carpio var. specularis, collected from Gobind Sagar Reservoir, Himachal Pradesh, India.</title>
        <authorList>
            <person name="Talwar C."/>
            <person name="Singh A.K."/>
            <person name="Lal R."/>
            <person name="Negi R.K."/>
        </authorList>
    </citation>
    <scope>NUCLEOTIDE SEQUENCE [LARGE SCALE GENOMIC DNA]</scope>
    <source>
        <strain evidence="8 9">CT19</strain>
    </source>
</reference>
<dbReference type="Gene3D" id="3.40.1370.10">
    <property type="match status" value="1"/>
</dbReference>
<comment type="function">
    <text evidence="6">One of the primary rRNA binding proteins, this protein initially binds near the 5'-end of the 23S rRNA. It is important during the early stages of 50S assembly. It makes multiple contacts with different domains of the 23S rRNA in the assembled 50S subunit and ribosome.</text>
</comment>
<keyword evidence="6" id="KW-0699">rRNA-binding</keyword>
<keyword evidence="9" id="KW-1185">Reference proteome</keyword>
<name>A0A558AVD4_9STAP</name>
<comment type="function">
    <text evidence="6">Forms part of the polypeptide exit tunnel.</text>
</comment>
<dbReference type="InterPro" id="IPR002136">
    <property type="entry name" value="Ribosomal_uL4"/>
</dbReference>
<dbReference type="GO" id="GO:0006412">
    <property type="term" value="P:translation"/>
    <property type="evidence" value="ECO:0007669"/>
    <property type="project" value="UniProtKB-UniRule"/>
</dbReference>
<dbReference type="RefSeq" id="WP_145287952.1">
    <property type="nucleotide sequence ID" value="NZ_VMSJ01000002.1"/>
</dbReference>
<comment type="subunit">
    <text evidence="2 6">Part of the 50S ribosomal subunit.</text>
</comment>
<evidence type="ECO:0000256" key="2">
    <source>
        <dbReference type="ARBA" id="ARBA00011838"/>
    </source>
</evidence>
<keyword evidence="6" id="KW-0694">RNA-binding</keyword>
<proteinExistence type="inferred from homology"/>
<dbReference type="HAMAP" id="MF_01328_B">
    <property type="entry name" value="Ribosomal_uL4_B"/>
    <property type="match status" value="1"/>
</dbReference>
<comment type="similarity">
    <text evidence="1 6">Belongs to the universal ribosomal protein uL4 family.</text>
</comment>
<dbReference type="GO" id="GO:1990904">
    <property type="term" value="C:ribonucleoprotein complex"/>
    <property type="evidence" value="ECO:0007669"/>
    <property type="project" value="UniProtKB-KW"/>
</dbReference>
<dbReference type="Pfam" id="PF00573">
    <property type="entry name" value="Ribosomal_L4"/>
    <property type="match status" value="1"/>
</dbReference>
<evidence type="ECO:0000256" key="1">
    <source>
        <dbReference type="ARBA" id="ARBA00010528"/>
    </source>
</evidence>
<dbReference type="EMBL" id="VMSJ01000002">
    <property type="protein sequence ID" value="TVT28205.1"/>
    <property type="molecule type" value="Genomic_DNA"/>
</dbReference>
<dbReference type="SUPFAM" id="SSF52166">
    <property type="entry name" value="Ribosomal protein L4"/>
    <property type="match status" value="1"/>
</dbReference>
<evidence type="ECO:0000256" key="3">
    <source>
        <dbReference type="ARBA" id="ARBA00022980"/>
    </source>
</evidence>
<evidence type="ECO:0000256" key="4">
    <source>
        <dbReference type="ARBA" id="ARBA00023274"/>
    </source>
</evidence>
<dbReference type="AlphaFoldDB" id="A0A558AVD4"/>
<evidence type="ECO:0000313" key="8">
    <source>
        <dbReference type="EMBL" id="TVT28205.1"/>
    </source>
</evidence>
<keyword evidence="4 6" id="KW-0687">Ribonucleoprotein</keyword>